<dbReference type="PIRSF" id="PIRSF036659">
    <property type="entry name" value="BdbC"/>
    <property type="match status" value="1"/>
</dbReference>
<evidence type="ECO:0000256" key="1">
    <source>
        <dbReference type="ARBA" id="ARBA00004141"/>
    </source>
</evidence>
<evidence type="ECO:0000256" key="11">
    <source>
        <dbReference type="ARBA" id="ARBA00023284"/>
    </source>
</evidence>
<evidence type="ECO:0000256" key="7">
    <source>
        <dbReference type="ARBA" id="ARBA00023002"/>
    </source>
</evidence>
<comment type="caution">
    <text evidence="14">The sequence shown here is derived from an EMBL/GenBank/DDBJ whole genome shotgun (WGS) entry which is preliminary data.</text>
</comment>
<evidence type="ECO:0000256" key="12">
    <source>
        <dbReference type="HAMAP-Rule" id="MF_00287"/>
    </source>
</evidence>
<dbReference type="SUPFAM" id="SSF158442">
    <property type="entry name" value="DsbB-like"/>
    <property type="match status" value="1"/>
</dbReference>
<evidence type="ECO:0000256" key="3">
    <source>
        <dbReference type="ARBA" id="ARBA00022448"/>
    </source>
</evidence>
<dbReference type="GO" id="GO:0005886">
    <property type="term" value="C:plasma membrane"/>
    <property type="evidence" value="ECO:0007669"/>
    <property type="project" value="UniProtKB-SubCell"/>
</dbReference>
<protein>
    <recommendedName>
        <fullName evidence="12">Probable disulfide formation protein</fullName>
    </recommendedName>
    <alternativeName>
        <fullName evidence="12">Disulfide oxidoreductase</fullName>
    </alternativeName>
    <alternativeName>
        <fullName evidence="12">Thiol-disulfide oxidoreductase</fullName>
    </alternativeName>
</protein>
<feature type="transmembrane region" description="Helical" evidence="13">
    <location>
        <begin position="9"/>
        <end position="28"/>
    </location>
</feature>
<keyword evidence="12" id="KW-1003">Cell membrane</keyword>
<feature type="disulfide bond" description="Redox-active" evidence="12">
    <location>
        <begin position="36"/>
        <end position="39"/>
    </location>
</feature>
<feature type="transmembrane region" description="Helical" evidence="13">
    <location>
        <begin position="109"/>
        <end position="135"/>
    </location>
</feature>
<dbReference type="GO" id="GO:0015035">
    <property type="term" value="F:protein-disulfide reductase activity"/>
    <property type="evidence" value="ECO:0007669"/>
    <property type="project" value="UniProtKB-UniRule"/>
</dbReference>
<dbReference type="Gene3D" id="1.20.1550.10">
    <property type="entry name" value="DsbB-like"/>
    <property type="match status" value="1"/>
</dbReference>
<evidence type="ECO:0000256" key="5">
    <source>
        <dbReference type="ARBA" id="ARBA00022982"/>
    </source>
</evidence>
<dbReference type="InterPro" id="IPR023380">
    <property type="entry name" value="DsbB-like_sf"/>
</dbReference>
<comment type="function">
    <text evidence="12">Required for disulfide bond formation in some proteins.</text>
</comment>
<dbReference type="GO" id="GO:0006457">
    <property type="term" value="P:protein folding"/>
    <property type="evidence" value="ECO:0007669"/>
    <property type="project" value="InterPro"/>
</dbReference>
<keyword evidence="4 12" id="KW-0812">Transmembrane</keyword>
<dbReference type="InterPro" id="IPR003752">
    <property type="entry name" value="DiS_bond_form_DsbB/BdbC"/>
</dbReference>
<keyword evidence="8 12" id="KW-0472">Membrane</keyword>
<keyword evidence="5 12" id="KW-0249">Electron transport</keyword>
<comment type="similarity">
    <text evidence="2 12">Belongs to the DsbB family. BdbC subfamily.</text>
</comment>
<dbReference type="HAMAP" id="MF_00287">
    <property type="entry name" value="BdbC"/>
    <property type="match status" value="1"/>
</dbReference>
<dbReference type="EMBL" id="SRJC01000001">
    <property type="protein sequence ID" value="TGB05281.1"/>
    <property type="molecule type" value="Genomic_DNA"/>
</dbReference>
<sequence length="142" mass="16117">MKKVSEETYLFIAWAIALVAMAGSLFYSEFMGFEPCEFCWYQRILMYPLVLIYGAALWKKNSEIALPGVIMSGIGMFVSTYHYLLQKVPGFAEGDACGTVSCSAQYVNYFGFITIPFMAGTAFVIIFVTHMTWVFQKRRTTK</sequence>
<gene>
    <name evidence="12" type="primary">bdbC</name>
    <name evidence="14" type="ORF">E4663_09925</name>
</gene>
<feature type="transmembrane region" description="Helical" evidence="13">
    <location>
        <begin position="65"/>
        <end position="84"/>
    </location>
</feature>
<dbReference type="STRING" id="192814.GCA_900166575_02370"/>
<proteinExistence type="inferred from homology"/>
<dbReference type="Pfam" id="PF02600">
    <property type="entry name" value="DsbB"/>
    <property type="match status" value="1"/>
</dbReference>
<reference evidence="14 15" key="1">
    <citation type="journal article" date="2003" name="Int. J. Syst. Evol. Microbiol.">
        <title>Halobacillus salinus sp. nov., isolated from a salt lake on the coast of the East Sea in Korea.</title>
        <authorList>
            <person name="Yoon J.H."/>
            <person name="Kang K.H."/>
            <person name="Park Y.H."/>
        </authorList>
    </citation>
    <scope>NUCLEOTIDE SEQUENCE [LARGE SCALE GENOMIC DNA]</scope>
    <source>
        <strain evidence="14 15">HSL-3</strain>
    </source>
</reference>
<evidence type="ECO:0000313" key="14">
    <source>
        <dbReference type="EMBL" id="TGB05281.1"/>
    </source>
</evidence>
<comment type="subcellular location">
    <subcellularLocation>
        <location evidence="12">Cell membrane</location>
        <topology evidence="12">Multi-pass membrane protein</topology>
    </subcellularLocation>
    <subcellularLocation>
        <location evidence="1">Membrane</location>
        <topology evidence="1">Multi-pass membrane protein</topology>
    </subcellularLocation>
</comment>
<evidence type="ECO:0000256" key="13">
    <source>
        <dbReference type="SAM" id="Phobius"/>
    </source>
</evidence>
<keyword evidence="15" id="KW-1185">Reference proteome</keyword>
<evidence type="ECO:0000256" key="4">
    <source>
        <dbReference type="ARBA" id="ARBA00022692"/>
    </source>
</evidence>
<feature type="transmembrane region" description="Helical" evidence="13">
    <location>
        <begin position="40"/>
        <end position="58"/>
    </location>
</feature>
<keyword evidence="6 12" id="KW-1133">Transmembrane helix</keyword>
<dbReference type="InterPro" id="IPR012187">
    <property type="entry name" value="Disulphide_bond_form_BdbC"/>
</dbReference>
<keyword evidence="11 12" id="KW-0676">Redox-active center</keyword>
<keyword evidence="3 12" id="KW-0813">Transport</keyword>
<dbReference type="NCBIfam" id="NF002849">
    <property type="entry name" value="PRK03113.1"/>
    <property type="match status" value="1"/>
</dbReference>
<accession>A0A4Z0H7T0</accession>
<dbReference type="RefSeq" id="WP_135327438.1">
    <property type="nucleotide sequence ID" value="NZ_SRJC01000001.1"/>
</dbReference>
<evidence type="ECO:0000256" key="6">
    <source>
        <dbReference type="ARBA" id="ARBA00022989"/>
    </source>
</evidence>
<evidence type="ECO:0000256" key="8">
    <source>
        <dbReference type="ARBA" id="ARBA00023136"/>
    </source>
</evidence>
<evidence type="ECO:0000256" key="10">
    <source>
        <dbReference type="ARBA" id="ARBA00023186"/>
    </source>
</evidence>
<evidence type="ECO:0000313" key="15">
    <source>
        <dbReference type="Proteomes" id="UP000297982"/>
    </source>
</evidence>
<name>A0A4Z0H7T0_9BACI</name>
<keyword evidence="9 12" id="KW-1015">Disulfide bond</keyword>
<dbReference type="Proteomes" id="UP000297982">
    <property type="component" value="Unassembled WGS sequence"/>
</dbReference>
<organism evidence="14 15">
    <name type="scientific">Halobacillus salinus</name>
    <dbReference type="NCBI Taxonomy" id="192814"/>
    <lineage>
        <taxon>Bacteria</taxon>
        <taxon>Bacillati</taxon>
        <taxon>Bacillota</taxon>
        <taxon>Bacilli</taxon>
        <taxon>Bacillales</taxon>
        <taxon>Bacillaceae</taxon>
        <taxon>Halobacillus</taxon>
    </lineage>
</organism>
<keyword evidence="10 12" id="KW-0143">Chaperone</keyword>
<evidence type="ECO:0000256" key="9">
    <source>
        <dbReference type="ARBA" id="ARBA00023157"/>
    </source>
</evidence>
<comment type="caution">
    <text evidence="12">Lacks conserved residue(s) required for the propagation of feature annotation.</text>
</comment>
<evidence type="ECO:0000256" key="2">
    <source>
        <dbReference type="ARBA" id="ARBA00007602"/>
    </source>
</evidence>
<dbReference type="PANTHER" id="PTHR43469">
    <property type="entry name" value="DISULFIDE FORMATION PROTEIN-RELATED"/>
    <property type="match status" value="1"/>
</dbReference>
<keyword evidence="7 12" id="KW-0560">Oxidoreductase</keyword>
<dbReference type="PANTHER" id="PTHR43469:SF1">
    <property type="entry name" value="SPBETA PROPHAGE-DERIVED DISULFIDE BOND FORMATION PROTEIN B"/>
    <property type="match status" value="1"/>
</dbReference>
<dbReference type="AlphaFoldDB" id="A0A4Z0H7T0"/>